<comment type="catalytic activity">
    <reaction evidence="1">
        <text>(4aS,6R)-4a-hydroxy-L-erythro-5,6,7,8-tetrahydrobiopterin = (6R)-L-erythro-6,7-dihydrobiopterin + H2O</text>
        <dbReference type="Rhea" id="RHEA:11920"/>
        <dbReference type="ChEBI" id="CHEBI:15377"/>
        <dbReference type="ChEBI" id="CHEBI:15642"/>
        <dbReference type="ChEBI" id="CHEBI:43120"/>
        <dbReference type="EC" id="4.2.1.96"/>
    </reaction>
</comment>
<accession>A0A0X8E3H4</accession>
<dbReference type="GO" id="GO:0008124">
    <property type="term" value="F:4-alpha-hydroxytetrahydrobiopterin dehydratase activity"/>
    <property type="evidence" value="ECO:0007669"/>
    <property type="project" value="UniProtKB-EC"/>
</dbReference>
<evidence type="ECO:0000256" key="3">
    <source>
        <dbReference type="ARBA" id="ARBA00013252"/>
    </source>
</evidence>
<dbReference type="SUPFAM" id="SSF55248">
    <property type="entry name" value="PCD-like"/>
    <property type="match status" value="1"/>
</dbReference>
<evidence type="ECO:0000256" key="4">
    <source>
        <dbReference type="ARBA" id="ARBA00021735"/>
    </source>
</evidence>
<keyword evidence="5" id="KW-0456">Lyase</keyword>
<proteinExistence type="inferred from homology"/>
<reference evidence="7" key="2">
    <citation type="submission" date="2016-01" db="EMBL/GenBank/DDBJ databases">
        <title>First complete genome sequence of a species in the genus Microterricola, an extremophilic cold active enzyme producing strain ERGS5:02 isolated from Sikkim Himalaya.</title>
        <authorList>
            <person name="Kumar R."/>
            <person name="Singh D."/>
            <person name="Swarnkar M.K."/>
        </authorList>
    </citation>
    <scope>NUCLEOTIDE SEQUENCE [LARGE SCALE GENOMIC DNA]</scope>
    <source>
        <strain evidence="7">ERGS5:02</strain>
    </source>
</reference>
<evidence type="ECO:0000256" key="1">
    <source>
        <dbReference type="ARBA" id="ARBA00001554"/>
    </source>
</evidence>
<dbReference type="Pfam" id="PF01329">
    <property type="entry name" value="Pterin_4a"/>
    <property type="match status" value="1"/>
</dbReference>
<dbReference type="Gene3D" id="3.30.1360.20">
    <property type="entry name" value="Transcriptional coactivator/pterin dehydratase"/>
    <property type="match status" value="1"/>
</dbReference>
<evidence type="ECO:0000313" key="6">
    <source>
        <dbReference type="EMBL" id="AMB58301.1"/>
    </source>
</evidence>
<evidence type="ECO:0000256" key="5">
    <source>
        <dbReference type="ARBA" id="ARBA00023239"/>
    </source>
</evidence>
<dbReference type="EC" id="4.2.1.96" evidence="3"/>
<comment type="similarity">
    <text evidence="2">Belongs to the pterin-4-alpha-carbinolamine dehydratase family.</text>
</comment>
<dbReference type="AlphaFoldDB" id="A0A0X8E3H4"/>
<dbReference type="Proteomes" id="UP000058305">
    <property type="component" value="Chromosome"/>
</dbReference>
<dbReference type="OrthoDB" id="15077at2"/>
<dbReference type="PANTHER" id="PTHR12599">
    <property type="entry name" value="PTERIN-4-ALPHA-CARBINOLAMINE DEHYDRATASE"/>
    <property type="match status" value="1"/>
</dbReference>
<evidence type="ECO:0000313" key="7">
    <source>
        <dbReference type="Proteomes" id="UP000058305"/>
    </source>
</evidence>
<dbReference type="CDD" id="cd00488">
    <property type="entry name" value="PCD_DCoH"/>
    <property type="match status" value="1"/>
</dbReference>
<sequence>MSAHHALLLPSDTADTLAGTAFSHRPGKLHGEYATGDFAGAVSLLDQVAAVAEELNHHPDVRLVYGRIAFELSSHDAGGVTERDVALAQRIQALADAAAGTV</sequence>
<dbReference type="KEGG" id="mvd:AWU67_04905"/>
<gene>
    <name evidence="6" type="ORF">AWU67_04905</name>
</gene>
<evidence type="ECO:0000256" key="2">
    <source>
        <dbReference type="ARBA" id="ARBA00006472"/>
    </source>
</evidence>
<dbReference type="RefSeq" id="WP_067226995.1">
    <property type="nucleotide sequence ID" value="NZ_CP014145.1"/>
</dbReference>
<dbReference type="PANTHER" id="PTHR12599:SF0">
    <property type="entry name" value="PTERIN-4-ALPHA-CARBINOLAMINE DEHYDRATASE"/>
    <property type="match status" value="1"/>
</dbReference>
<reference evidence="6 7" key="1">
    <citation type="journal article" date="2016" name="J. Biotechnol.">
        <title>First complete genome sequence of a species in the genus Microterricola, an extremophilic cold active enzyme producing bacterial strain ERGS5:02 isolated from Sikkim Himalaya.</title>
        <authorList>
            <person name="Himanshu"/>
            <person name="Swarnkar M.K."/>
            <person name="Singh D."/>
            <person name="Kumar R."/>
        </authorList>
    </citation>
    <scope>NUCLEOTIDE SEQUENCE [LARGE SCALE GENOMIC DNA]</scope>
    <source>
        <strain evidence="6 7">ERGS5:02</strain>
    </source>
</reference>
<name>A0A0X8E3H4_9MICO</name>
<keyword evidence="7" id="KW-1185">Reference proteome</keyword>
<dbReference type="InterPro" id="IPR036428">
    <property type="entry name" value="PCD_sf"/>
</dbReference>
<dbReference type="InterPro" id="IPR001533">
    <property type="entry name" value="Pterin_deHydtase"/>
</dbReference>
<dbReference type="GO" id="GO:0006729">
    <property type="term" value="P:tetrahydrobiopterin biosynthetic process"/>
    <property type="evidence" value="ECO:0007669"/>
    <property type="project" value="InterPro"/>
</dbReference>
<organism evidence="6 7">
    <name type="scientific">Microterricola viridarii</name>
    <dbReference type="NCBI Taxonomy" id="412690"/>
    <lineage>
        <taxon>Bacteria</taxon>
        <taxon>Bacillati</taxon>
        <taxon>Actinomycetota</taxon>
        <taxon>Actinomycetes</taxon>
        <taxon>Micrococcales</taxon>
        <taxon>Microbacteriaceae</taxon>
        <taxon>Microterricola</taxon>
    </lineage>
</organism>
<protein>
    <recommendedName>
        <fullName evidence="4">Putative pterin-4-alpha-carbinolamine dehydratase</fullName>
        <ecNumber evidence="3">4.2.1.96</ecNumber>
    </recommendedName>
</protein>
<dbReference type="EMBL" id="CP014145">
    <property type="protein sequence ID" value="AMB58301.1"/>
    <property type="molecule type" value="Genomic_DNA"/>
</dbReference>